<dbReference type="EMBL" id="CP024996">
    <property type="protein sequence ID" value="AYR24889.1"/>
    <property type="molecule type" value="Genomic_DNA"/>
</dbReference>
<proteinExistence type="inferred from homology"/>
<sequence length="296" mass="31403">MPATYTYRLLNVFAESTFGGNPLCVFEDARGLDEATMQALALQFNLSETTFIFPSTLADARVRIFTTGYEMPFAGHPTLGTAQVVRELRGCGDALTLEFKAGVVPVNARDNVWTFTAPCPGGAKTAPSPLTRAEVAALLGLQVSDLASDPLWVDTGADQFLIPLRSPEAVRRAQPDSALLERWPTSSLGRRTAYVFAFDEEAPDQVLARYFFTKQGGGVAEDPGTGSACANLGGWLMATGHALPARYAISQGAAVDRPSLLYLDVSAAGAIQVGGRVIEIGRGTVTIDPVGQTMLA</sequence>
<accession>A0AAD0XHL0</accession>
<reference evidence="3 4" key="1">
    <citation type="submission" date="2017-11" db="EMBL/GenBank/DDBJ databases">
        <title>Complete genome sequence of Herbaspirillum rubrisubalbicans DSM 11543.</title>
        <authorList>
            <person name="Chen M."/>
            <person name="An Q."/>
        </authorList>
    </citation>
    <scope>NUCLEOTIDE SEQUENCE [LARGE SCALE GENOMIC DNA]</scope>
    <source>
        <strain evidence="3 4">DSM 11543</strain>
    </source>
</reference>
<dbReference type="Pfam" id="PF02567">
    <property type="entry name" value="PhzC-PhzF"/>
    <property type="match status" value="1"/>
</dbReference>
<dbReference type="InterPro" id="IPR003719">
    <property type="entry name" value="Phenazine_PhzF-like"/>
</dbReference>
<gene>
    <name evidence="3" type="ORF">RC54_14095</name>
</gene>
<protein>
    <submittedName>
        <fullName evidence="3">PhzF family phenazine biosynthesis protein</fullName>
    </submittedName>
</protein>
<dbReference type="GO" id="GO:0005737">
    <property type="term" value="C:cytoplasm"/>
    <property type="evidence" value="ECO:0007669"/>
    <property type="project" value="TreeGrafter"/>
</dbReference>
<dbReference type="PIRSF" id="PIRSF016184">
    <property type="entry name" value="PhzC_PhzF"/>
    <property type="match status" value="1"/>
</dbReference>
<dbReference type="NCBIfam" id="TIGR00654">
    <property type="entry name" value="PhzF_family"/>
    <property type="match status" value="1"/>
</dbReference>
<dbReference type="AlphaFoldDB" id="A0AAD0XHL0"/>
<feature type="active site" evidence="2">
    <location>
        <position position="48"/>
    </location>
</feature>
<dbReference type="Proteomes" id="UP000269199">
    <property type="component" value="Chromosome"/>
</dbReference>
<dbReference type="PANTHER" id="PTHR13774:SF32">
    <property type="entry name" value="ANTISENSE-ENHANCING SEQUENCE 1"/>
    <property type="match status" value="1"/>
</dbReference>
<dbReference type="GO" id="GO:0016853">
    <property type="term" value="F:isomerase activity"/>
    <property type="evidence" value="ECO:0007669"/>
    <property type="project" value="TreeGrafter"/>
</dbReference>
<evidence type="ECO:0000256" key="2">
    <source>
        <dbReference type="PIRSR" id="PIRSR016184-1"/>
    </source>
</evidence>
<evidence type="ECO:0000313" key="4">
    <source>
        <dbReference type="Proteomes" id="UP000269199"/>
    </source>
</evidence>
<name>A0AAD0XHL0_9BURK</name>
<dbReference type="SUPFAM" id="SSF54506">
    <property type="entry name" value="Diaminopimelate epimerase-like"/>
    <property type="match status" value="1"/>
</dbReference>
<dbReference type="RefSeq" id="WP_061790141.1">
    <property type="nucleotide sequence ID" value="NZ_CP024996.1"/>
</dbReference>
<comment type="similarity">
    <text evidence="1">Belongs to the PhzF family.</text>
</comment>
<dbReference type="Gene3D" id="3.10.310.10">
    <property type="entry name" value="Diaminopimelate Epimerase, Chain A, domain 1"/>
    <property type="match status" value="2"/>
</dbReference>
<organism evidence="3 4">
    <name type="scientific">Herbaspirillum rubrisubalbicans</name>
    <dbReference type="NCBI Taxonomy" id="80842"/>
    <lineage>
        <taxon>Bacteria</taxon>
        <taxon>Pseudomonadati</taxon>
        <taxon>Pseudomonadota</taxon>
        <taxon>Betaproteobacteria</taxon>
        <taxon>Burkholderiales</taxon>
        <taxon>Oxalobacteraceae</taxon>
        <taxon>Herbaspirillum</taxon>
    </lineage>
</organism>
<evidence type="ECO:0000313" key="3">
    <source>
        <dbReference type="EMBL" id="AYR24889.1"/>
    </source>
</evidence>
<dbReference type="PANTHER" id="PTHR13774">
    <property type="entry name" value="PHENAZINE BIOSYNTHESIS PROTEIN"/>
    <property type="match status" value="1"/>
</dbReference>
<evidence type="ECO:0000256" key="1">
    <source>
        <dbReference type="ARBA" id="ARBA00008270"/>
    </source>
</evidence>